<dbReference type="EMBL" id="PDCP01000143">
    <property type="protein sequence ID" value="PEG33136.1"/>
    <property type="molecule type" value="Genomic_DNA"/>
</dbReference>
<dbReference type="Proteomes" id="UP000220914">
    <property type="component" value="Unassembled WGS sequence"/>
</dbReference>
<keyword evidence="1" id="KW-0732">Signal</keyword>
<comment type="caution">
    <text evidence="3">The sequence shown here is derived from an EMBL/GenBank/DDBJ whole genome shotgun (WGS) entry which is preliminary data.</text>
</comment>
<evidence type="ECO:0000313" key="2">
    <source>
        <dbReference type="EMBL" id="GFG55508.1"/>
    </source>
</evidence>
<dbReference type="OrthoDB" id="4762505at2"/>
<keyword evidence="4" id="KW-1185">Reference proteome</keyword>
<evidence type="ECO:0000313" key="4">
    <source>
        <dbReference type="Proteomes" id="UP000220914"/>
    </source>
</evidence>
<organism evidence="3 4">
    <name type="scientific">Mycolicibacterium agri</name>
    <name type="common">Mycobacterium agri</name>
    <dbReference type="NCBI Taxonomy" id="36811"/>
    <lineage>
        <taxon>Bacteria</taxon>
        <taxon>Bacillati</taxon>
        <taxon>Actinomycetota</taxon>
        <taxon>Actinomycetes</taxon>
        <taxon>Mycobacteriales</taxon>
        <taxon>Mycobacteriaceae</taxon>
        <taxon>Mycolicibacterium</taxon>
    </lineage>
</organism>
<dbReference type="Proteomes" id="UP000465302">
    <property type="component" value="Unassembled WGS sequence"/>
</dbReference>
<accession>A0A2A7MN84</accession>
<reference evidence="2" key="3">
    <citation type="submission" date="2020-02" db="EMBL/GenBank/DDBJ databases">
        <authorList>
            <person name="Matsumoto Y."/>
            <person name="Motooka D."/>
            <person name="Nakamura S."/>
        </authorList>
    </citation>
    <scope>NUCLEOTIDE SEQUENCE</scope>
    <source>
        <strain evidence="2">JCM 6377</strain>
    </source>
</reference>
<feature type="chain" id="PRO_5036315571" description="PASTA domain-containing protein" evidence="1">
    <location>
        <begin position="28"/>
        <end position="104"/>
    </location>
</feature>
<dbReference type="EMBL" id="BLKS01000004">
    <property type="protein sequence ID" value="GFG55508.1"/>
    <property type="molecule type" value="Genomic_DNA"/>
</dbReference>
<evidence type="ECO:0000256" key="1">
    <source>
        <dbReference type="SAM" id="SignalP"/>
    </source>
</evidence>
<protein>
    <recommendedName>
        <fullName evidence="6">PASTA domain-containing protein</fullName>
    </recommendedName>
</protein>
<dbReference type="PROSITE" id="PS51257">
    <property type="entry name" value="PROKAR_LIPOPROTEIN"/>
    <property type="match status" value="1"/>
</dbReference>
<dbReference type="AlphaFoldDB" id="A0A2A7MN84"/>
<dbReference type="RefSeq" id="WP_097945230.1">
    <property type="nucleotide sequence ID" value="NZ_BLKS01000004.1"/>
</dbReference>
<reference evidence="3 4" key="1">
    <citation type="submission" date="2017-10" db="EMBL/GenBank/DDBJ databases">
        <title>The new phylogeny of genus Mycobacterium.</title>
        <authorList>
            <person name="Tortoli E."/>
            <person name="Trovato A."/>
            <person name="Cirillo D.M."/>
        </authorList>
    </citation>
    <scope>NUCLEOTIDE SEQUENCE [LARGE SCALE GENOMIC DNA]</scope>
    <source>
        <strain evidence="3 4">CCUG37673</strain>
    </source>
</reference>
<name>A0A2A7MN84_MYCAG</name>
<evidence type="ECO:0000313" key="3">
    <source>
        <dbReference type="EMBL" id="PEG33136.1"/>
    </source>
</evidence>
<evidence type="ECO:0000313" key="5">
    <source>
        <dbReference type="Proteomes" id="UP000465302"/>
    </source>
</evidence>
<gene>
    <name evidence="3" type="ORF">CQY20_32400</name>
    <name evidence="2" type="ORF">MAGR_69490</name>
</gene>
<feature type="signal peptide" evidence="1">
    <location>
        <begin position="1"/>
        <end position="27"/>
    </location>
</feature>
<evidence type="ECO:0008006" key="6">
    <source>
        <dbReference type="Google" id="ProtNLM"/>
    </source>
</evidence>
<sequence>MRNKWTLAAAAVGACAALAAPAGIASADESAQQTINRLRDQGYTVNIDKIGTAPMSECVVTNVRNPKQVTQWVPYVGPGNNGDNALVLQVVSQSISVTLDCSRH</sequence>
<proteinExistence type="predicted"/>
<reference evidence="2 5" key="2">
    <citation type="journal article" date="2019" name="Emerg. Microbes Infect.">
        <title>Comprehensive subspecies identification of 175 nontuberculous mycobacteria species based on 7547 genomic profiles.</title>
        <authorList>
            <person name="Matsumoto Y."/>
            <person name="Kinjo T."/>
            <person name="Motooka D."/>
            <person name="Nabeya D."/>
            <person name="Jung N."/>
            <person name="Uechi K."/>
            <person name="Horii T."/>
            <person name="Iida T."/>
            <person name="Fujita J."/>
            <person name="Nakamura S."/>
        </authorList>
    </citation>
    <scope>NUCLEOTIDE SEQUENCE [LARGE SCALE GENOMIC DNA]</scope>
    <source>
        <strain evidence="2 5">JCM 6377</strain>
    </source>
</reference>